<dbReference type="PROSITE" id="PS50846">
    <property type="entry name" value="HMA_2"/>
    <property type="match status" value="1"/>
</dbReference>
<dbReference type="PROSITE" id="PS01047">
    <property type="entry name" value="HMA_1"/>
    <property type="match status" value="1"/>
</dbReference>
<dbReference type="PATRIC" id="fig|568816.4.peg.809"/>
<organism evidence="3 4">
    <name type="scientific">Acidaminococcus intestini (strain RyC-MR95)</name>
    <dbReference type="NCBI Taxonomy" id="568816"/>
    <lineage>
        <taxon>Bacteria</taxon>
        <taxon>Bacillati</taxon>
        <taxon>Bacillota</taxon>
        <taxon>Negativicutes</taxon>
        <taxon>Acidaminococcales</taxon>
        <taxon>Acidaminococcaceae</taxon>
        <taxon>Acidaminococcus</taxon>
    </lineage>
</organism>
<reference evidence="3 4" key="1">
    <citation type="journal article" date="2011" name="J. Bacteriol.">
        <title>Complete genome sequence of Acidaminococcus intestini RYC-MR95, a Gram-negative bacterium from the phylum Firmicutes.</title>
        <authorList>
            <person name="D'Auria G."/>
            <person name="Galan J.C."/>
            <person name="Rodriguez-Alcayna M."/>
            <person name="Moya A."/>
            <person name="Baquero F."/>
            <person name="Latorre A."/>
        </authorList>
    </citation>
    <scope>NUCLEOTIDE SEQUENCE [LARGE SCALE GENOMIC DNA]</scope>
    <source>
        <strain evidence="3 4">RyC-MR95</strain>
    </source>
</reference>
<protein>
    <recommendedName>
        <fullName evidence="2">HMA domain-containing protein</fullName>
    </recommendedName>
</protein>
<proteinExistence type="predicted"/>
<dbReference type="CDD" id="cd00371">
    <property type="entry name" value="HMA"/>
    <property type="match status" value="1"/>
</dbReference>
<evidence type="ECO:0000313" key="4">
    <source>
        <dbReference type="Proteomes" id="UP000007093"/>
    </source>
</evidence>
<dbReference type="AlphaFoldDB" id="G4Q5G4"/>
<dbReference type="EMBL" id="CP003058">
    <property type="protein sequence ID" value="AEQ22067.1"/>
    <property type="molecule type" value="Genomic_DNA"/>
</dbReference>
<evidence type="ECO:0000259" key="2">
    <source>
        <dbReference type="PROSITE" id="PS50846"/>
    </source>
</evidence>
<dbReference type="Pfam" id="PF00403">
    <property type="entry name" value="HMA"/>
    <property type="match status" value="1"/>
</dbReference>
<dbReference type="eggNOG" id="COG2608">
    <property type="taxonomic scope" value="Bacteria"/>
</dbReference>
<dbReference type="STRING" id="568816.Acin_0837"/>
<dbReference type="SUPFAM" id="SSF55008">
    <property type="entry name" value="HMA, heavy metal-associated domain"/>
    <property type="match status" value="1"/>
</dbReference>
<accession>G4Q5G4</accession>
<sequence>MVLGKEPHNMERTLNVKGMMCVNCQKHVHDALLAMDGVSAVDVNLEKGTAKVTASREIPMDEFRSVISEAGYELA</sequence>
<dbReference type="InterPro" id="IPR036163">
    <property type="entry name" value="HMA_dom_sf"/>
</dbReference>
<keyword evidence="1" id="KW-0479">Metal-binding</keyword>
<dbReference type="GO" id="GO:0046872">
    <property type="term" value="F:metal ion binding"/>
    <property type="evidence" value="ECO:0007669"/>
    <property type="project" value="UniProtKB-KW"/>
</dbReference>
<dbReference type="Proteomes" id="UP000007093">
    <property type="component" value="Chromosome"/>
</dbReference>
<dbReference type="InterPro" id="IPR017969">
    <property type="entry name" value="Heavy-metal-associated_CS"/>
</dbReference>
<dbReference type="InterPro" id="IPR006121">
    <property type="entry name" value="HMA_dom"/>
</dbReference>
<evidence type="ECO:0000313" key="3">
    <source>
        <dbReference type="EMBL" id="AEQ22067.1"/>
    </source>
</evidence>
<name>G4Q5G4_ACIIR</name>
<dbReference type="KEGG" id="ain:Acin_0837"/>
<feature type="domain" description="HMA" evidence="2">
    <location>
        <begin position="10"/>
        <end position="75"/>
    </location>
</feature>
<dbReference type="HOGENOM" id="CLU_134973_10_4_9"/>
<dbReference type="FunCoup" id="G4Q5G4">
    <property type="interactions" value="37"/>
</dbReference>
<evidence type="ECO:0000256" key="1">
    <source>
        <dbReference type="ARBA" id="ARBA00022723"/>
    </source>
</evidence>
<keyword evidence="4" id="KW-1185">Reference proteome</keyword>
<dbReference type="Gene3D" id="3.30.70.100">
    <property type="match status" value="1"/>
</dbReference>
<gene>
    <name evidence="3" type="ordered locus">Acin_0837</name>
</gene>
<dbReference type="InParanoid" id="G4Q5G4"/>